<sequence length="222" mass="25618">MGDTDEMSDIRAYIRSSKYRLTVLEHLFDRGDATPTEIAERADVRQPHVSRALSELEDRDVVELRVSESRRVKRYYGLTERGRDVWSVIRENAESIEWFSAEPSGPAMRSVVELAREEFGDYLRLVVAFDGETVRILHDEDDVLADYSDEEFERGARNLLLEHSIETLELSDQECWSEVMRFGSFSVLKVLYGDGQRVMISFENDHDVRVPSFSEDVVSLLS</sequence>
<dbReference type="SUPFAM" id="SSF46785">
    <property type="entry name" value="Winged helix' DNA-binding domain"/>
    <property type="match status" value="1"/>
</dbReference>
<dbReference type="InterPro" id="IPR057527">
    <property type="entry name" value="HVO_A0261-like_N"/>
</dbReference>
<dbReference type="Proteomes" id="UP000319712">
    <property type="component" value="Unassembled WGS sequence"/>
</dbReference>
<dbReference type="RefSeq" id="WP_221929827.1">
    <property type="nucleotide sequence ID" value="NZ_FXTD01000005.1"/>
</dbReference>
<organism evidence="2 3">
    <name type="scientific">Halorubrum cibi</name>
    <dbReference type="NCBI Taxonomy" id="413815"/>
    <lineage>
        <taxon>Archaea</taxon>
        <taxon>Methanobacteriati</taxon>
        <taxon>Methanobacteriota</taxon>
        <taxon>Stenosarchaea group</taxon>
        <taxon>Halobacteria</taxon>
        <taxon>Halobacteriales</taxon>
        <taxon>Haloferacaceae</taxon>
        <taxon>Halorubrum</taxon>
    </lineage>
</organism>
<dbReference type="CDD" id="cd00090">
    <property type="entry name" value="HTH_ARSR"/>
    <property type="match status" value="1"/>
</dbReference>
<dbReference type="EMBL" id="FXTD01000005">
    <property type="protein sequence ID" value="SMO62693.1"/>
    <property type="molecule type" value="Genomic_DNA"/>
</dbReference>
<dbReference type="Pfam" id="PF25213">
    <property type="entry name" value="HVO_A0261_N"/>
    <property type="match status" value="1"/>
</dbReference>
<dbReference type="InterPro" id="IPR011991">
    <property type="entry name" value="ArsR-like_HTH"/>
</dbReference>
<feature type="domain" description="HTH marR-type" evidence="1">
    <location>
        <begin position="14"/>
        <end position="109"/>
    </location>
</feature>
<keyword evidence="3" id="KW-1185">Reference proteome</keyword>
<dbReference type="InterPro" id="IPR000835">
    <property type="entry name" value="HTH_MarR-typ"/>
</dbReference>
<protein>
    <submittedName>
        <fullName evidence="2">Helix-turn-helix domain-containing protein</fullName>
    </submittedName>
</protein>
<proteinExistence type="predicted"/>
<reference evidence="2 3" key="1">
    <citation type="submission" date="2017-05" db="EMBL/GenBank/DDBJ databases">
        <authorList>
            <person name="Varghese N."/>
            <person name="Submissions S."/>
        </authorList>
    </citation>
    <scope>NUCLEOTIDE SEQUENCE [LARGE SCALE GENOMIC DNA]</scope>
    <source>
        <strain evidence="2 3">DSM 19504</strain>
    </source>
</reference>
<accession>A0A521CTF2</accession>
<gene>
    <name evidence="2" type="ORF">SAMN06264867_10590</name>
</gene>
<dbReference type="InterPro" id="IPR055944">
    <property type="entry name" value="DUF7522"/>
</dbReference>
<dbReference type="AlphaFoldDB" id="A0A521CTF2"/>
<dbReference type="GO" id="GO:0003700">
    <property type="term" value="F:DNA-binding transcription factor activity"/>
    <property type="evidence" value="ECO:0007669"/>
    <property type="project" value="InterPro"/>
</dbReference>
<dbReference type="Pfam" id="PF24366">
    <property type="entry name" value="DUF7522"/>
    <property type="match status" value="1"/>
</dbReference>
<evidence type="ECO:0000259" key="1">
    <source>
        <dbReference type="SMART" id="SM00347"/>
    </source>
</evidence>
<evidence type="ECO:0000313" key="3">
    <source>
        <dbReference type="Proteomes" id="UP000319712"/>
    </source>
</evidence>
<dbReference type="Gene3D" id="1.10.10.10">
    <property type="entry name" value="Winged helix-like DNA-binding domain superfamily/Winged helix DNA-binding domain"/>
    <property type="match status" value="1"/>
</dbReference>
<name>A0A521CTF2_9EURY</name>
<dbReference type="InterPro" id="IPR036388">
    <property type="entry name" value="WH-like_DNA-bd_sf"/>
</dbReference>
<dbReference type="SMART" id="SM00347">
    <property type="entry name" value="HTH_MARR"/>
    <property type="match status" value="1"/>
</dbReference>
<evidence type="ECO:0000313" key="2">
    <source>
        <dbReference type="EMBL" id="SMO62693.1"/>
    </source>
</evidence>
<dbReference type="InterPro" id="IPR036390">
    <property type="entry name" value="WH_DNA-bd_sf"/>
</dbReference>